<feature type="active site" evidence="7">
    <location>
        <position position="307"/>
    </location>
</feature>
<protein>
    <recommendedName>
        <fullName evidence="7">Dihydroorotase</fullName>
        <shortName evidence="7">DHOase</shortName>
        <ecNumber evidence="7">3.5.2.3</ecNumber>
    </recommendedName>
</protein>
<dbReference type="InterPro" id="IPR011059">
    <property type="entry name" value="Metal-dep_hydrolase_composite"/>
</dbReference>
<feature type="binding site" evidence="7">
    <location>
        <position position="307"/>
    </location>
    <ligand>
        <name>Zn(2+)</name>
        <dbReference type="ChEBI" id="CHEBI:29105"/>
        <label>1</label>
    </ligand>
</feature>
<keyword evidence="11" id="KW-1185">Reference proteome</keyword>
<dbReference type="GO" id="GO:0006145">
    <property type="term" value="P:purine nucleobase catabolic process"/>
    <property type="evidence" value="ECO:0007669"/>
    <property type="project" value="TreeGrafter"/>
</dbReference>
<evidence type="ECO:0000259" key="8">
    <source>
        <dbReference type="Pfam" id="PF07969"/>
    </source>
</evidence>
<dbReference type="GO" id="GO:0008270">
    <property type="term" value="F:zinc ion binding"/>
    <property type="evidence" value="ECO:0007669"/>
    <property type="project" value="UniProtKB-UniRule"/>
</dbReference>
<evidence type="ECO:0000256" key="5">
    <source>
        <dbReference type="ARBA" id="ARBA00022833"/>
    </source>
</evidence>
<dbReference type="EMBL" id="MOEN01000025">
    <property type="protein sequence ID" value="OMH40175.1"/>
    <property type="molecule type" value="Genomic_DNA"/>
</dbReference>
<dbReference type="GO" id="GO:0004151">
    <property type="term" value="F:dihydroorotase activity"/>
    <property type="evidence" value="ECO:0007669"/>
    <property type="project" value="UniProtKB-UniRule"/>
</dbReference>
<evidence type="ECO:0000259" key="9">
    <source>
        <dbReference type="Pfam" id="PF12890"/>
    </source>
</evidence>
<comment type="catalytic activity">
    <reaction evidence="7">
        <text>(S)-dihydroorotate + H2O = N-carbamoyl-L-aspartate + H(+)</text>
        <dbReference type="Rhea" id="RHEA:24296"/>
        <dbReference type="ChEBI" id="CHEBI:15377"/>
        <dbReference type="ChEBI" id="CHEBI:15378"/>
        <dbReference type="ChEBI" id="CHEBI:30864"/>
        <dbReference type="ChEBI" id="CHEBI:32814"/>
        <dbReference type="EC" id="3.5.2.3"/>
    </reaction>
</comment>
<organism evidence="10 11">
    <name type="scientific">Desulfurobacterium indicum</name>
    <dbReference type="NCBI Taxonomy" id="1914305"/>
    <lineage>
        <taxon>Bacteria</taxon>
        <taxon>Pseudomonadati</taxon>
        <taxon>Aquificota</taxon>
        <taxon>Aquificia</taxon>
        <taxon>Desulfurobacteriales</taxon>
        <taxon>Desulfurobacteriaceae</taxon>
        <taxon>Desulfurobacterium</taxon>
    </lineage>
</organism>
<comment type="cofactor">
    <cofactor evidence="7">
        <name>Zn(2+)</name>
        <dbReference type="ChEBI" id="CHEBI:29105"/>
    </cofactor>
    <text evidence="7">Binds 2 Zn(2+) ions per subunit.</text>
</comment>
<dbReference type="InterPro" id="IPR013108">
    <property type="entry name" value="Amidohydro_3"/>
</dbReference>
<comment type="function">
    <text evidence="1 7">Catalyzes the reversible cyclization of carbamoyl aspartate to dihydroorotate.</text>
</comment>
<dbReference type="SUPFAM" id="SSF51556">
    <property type="entry name" value="Metallo-dependent hydrolases"/>
    <property type="match status" value="1"/>
</dbReference>
<name>A0A1R1MK39_9BACT</name>
<feature type="binding site" evidence="7">
    <location>
        <begin position="325"/>
        <end position="326"/>
    </location>
    <ligand>
        <name>substrate</name>
    </ligand>
</feature>
<dbReference type="Pfam" id="PF07969">
    <property type="entry name" value="Amidohydro_3"/>
    <property type="match status" value="1"/>
</dbReference>
<feature type="binding site" evidence="7">
    <location>
        <position position="154"/>
    </location>
    <ligand>
        <name>Zn(2+)</name>
        <dbReference type="ChEBI" id="CHEBI:29105"/>
        <label>2</label>
    </ligand>
</feature>
<evidence type="ECO:0000313" key="10">
    <source>
        <dbReference type="EMBL" id="OMH40175.1"/>
    </source>
</evidence>
<dbReference type="GO" id="GO:0004038">
    <property type="term" value="F:allantoinase activity"/>
    <property type="evidence" value="ECO:0007669"/>
    <property type="project" value="TreeGrafter"/>
</dbReference>
<sequence length="427" mass="46536">MNSCLLKGALVVDPSQGIEKQADILIDNGKIVKVGEKIDVSLAKQVIDVSGLVLMPGIVDIHTHLRDPGYEWKEDIESGSLCAVTGGITSVCCMANTDPINDNPSVTRYIIEKAKRVGLCDVFPVGALTKGLKGEEIAEIGQMVEAGIVAVSDDGETPRDSKLLRNAFDYAKSFGIPIFCHSEDKTLSAGGHMNEGRLSTYLGIPGIPPEAEEIGTIRDIMIAKLTGAKIHICHVSTKGALKIIEEMKKEGVNVTCEITPHHFTLTEEAVRTFDTNAKMAPPLRTEKDVEACKEALRTGVADIIATDHAPHSVDEKMVEFNYAPFGIIGFPTLLPLSLELVREGYLSLSKMVEKLSTKPAEIINRKDIGTLKPGSRANIAVFDPDEEYILTEKMIKSKSRNTPFLNKPLKGKVKLTIRNGKIVYKDF</sequence>
<comment type="caution">
    <text evidence="7">Lacks conserved residue(s) required for the propagation of feature annotation.</text>
</comment>
<dbReference type="PANTHER" id="PTHR43668:SF2">
    <property type="entry name" value="ALLANTOINASE"/>
    <property type="match status" value="1"/>
</dbReference>
<dbReference type="InterPro" id="IPR004722">
    <property type="entry name" value="DHOase"/>
</dbReference>
<evidence type="ECO:0000256" key="1">
    <source>
        <dbReference type="ARBA" id="ARBA00002368"/>
    </source>
</evidence>
<dbReference type="Proteomes" id="UP000187408">
    <property type="component" value="Unassembled WGS sequence"/>
</dbReference>
<keyword evidence="3 7" id="KW-0479">Metal-binding</keyword>
<feature type="binding site" evidence="7">
    <location>
        <position position="234"/>
    </location>
    <ligand>
        <name>Zn(2+)</name>
        <dbReference type="ChEBI" id="CHEBI:29105"/>
        <label>2</label>
    </ligand>
</feature>
<dbReference type="EC" id="3.5.2.3" evidence="7"/>
<feature type="domain" description="Amidohydrolase 3" evidence="8">
    <location>
        <begin position="245"/>
        <end position="424"/>
    </location>
</feature>
<dbReference type="AlphaFoldDB" id="A0A1R1MK39"/>
<evidence type="ECO:0000256" key="3">
    <source>
        <dbReference type="ARBA" id="ARBA00022723"/>
    </source>
</evidence>
<dbReference type="PANTHER" id="PTHR43668">
    <property type="entry name" value="ALLANTOINASE"/>
    <property type="match status" value="1"/>
</dbReference>
<dbReference type="InterPro" id="IPR002195">
    <property type="entry name" value="Dihydroorotase_CS"/>
</dbReference>
<dbReference type="Gene3D" id="2.30.40.10">
    <property type="entry name" value="Urease, subunit C, domain 1"/>
    <property type="match status" value="1"/>
</dbReference>
<evidence type="ECO:0000313" key="11">
    <source>
        <dbReference type="Proteomes" id="UP000187408"/>
    </source>
</evidence>
<feature type="binding site" evidence="7">
    <location>
        <begin position="64"/>
        <end position="66"/>
    </location>
    <ligand>
        <name>substrate</name>
    </ligand>
</feature>
<dbReference type="Gene3D" id="3.20.20.140">
    <property type="entry name" value="Metal-dependent hydrolases"/>
    <property type="match status" value="1"/>
</dbReference>
<feature type="binding site" evidence="7">
    <location>
        <position position="154"/>
    </location>
    <ligand>
        <name>Zn(2+)</name>
        <dbReference type="ChEBI" id="CHEBI:29105"/>
        <label>1</label>
    </ligand>
</feature>
<keyword evidence="4 7" id="KW-0378">Hydrolase</keyword>
<evidence type="ECO:0000256" key="2">
    <source>
        <dbReference type="ARBA" id="ARBA00010286"/>
    </source>
</evidence>
<dbReference type="InterPro" id="IPR032466">
    <property type="entry name" value="Metal_Hydrolase"/>
</dbReference>
<dbReference type="InterPro" id="IPR050138">
    <property type="entry name" value="DHOase/Allantoinase_Hydrolase"/>
</dbReference>
<dbReference type="Pfam" id="PF12890">
    <property type="entry name" value="DHOase"/>
    <property type="match status" value="1"/>
</dbReference>
<keyword evidence="5 7" id="KW-0862">Zinc</keyword>
<dbReference type="HAMAP" id="MF_00220_B">
    <property type="entry name" value="PyrC_classI_B"/>
    <property type="match status" value="1"/>
</dbReference>
<dbReference type="UniPathway" id="UPA00070">
    <property type="reaction ID" value="UER00117"/>
</dbReference>
<reference evidence="10 11" key="1">
    <citation type="submission" date="2016-10" db="EMBL/GenBank/DDBJ databases">
        <title>Genome sequence of a sulfur-reducing bacterium Desulfurobacterium indicum K6013.</title>
        <authorList>
            <person name="Cao J."/>
            <person name="Shao Z."/>
            <person name="Alain K."/>
            <person name="Jebbar M."/>
        </authorList>
    </citation>
    <scope>NUCLEOTIDE SEQUENCE [LARGE SCALE GENOMIC DNA]</scope>
    <source>
        <strain evidence="10 11">K6013</strain>
    </source>
</reference>
<comment type="caution">
    <text evidence="10">The sequence shown here is derived from an EMBL/GenBank/DDBJ whole genome shotgun (WGS) entry which is preliminary data.</text>
</comment>
<feature type="domain" description="Dihydroorotase catalytic" evidence="9">
    <location>
        <begin position="52"/>
        <end position="238"/>
    </location>
</feature>
<feature type="binding site" evidence="7">
    <location>
        <position position="62"/>
    </location>
    <ligand>
        <name>Zn(2+)</name>
        <dbReference type="ChEBI" id="CHEBI:29105"/>
        <label>1</label>
    </ligand>
</feature>
<feature type="binding site" evidence="7">
    <location>
        <position position="64"/>
    </location>
    <ligand>
        <name>Zn(2+)</name>
        <dbReference type="ChEBI" id="CHEBI:29105"/>
        <label>1</label>
    </ligand>
</feature>
<dbReference type="STRING" id="1914305.BLW93_06640"/>
<comment type="similarity">
    <text evidence="2 7">Belongs to the metallo-dependent hydrolases superfamily. DHOase family. Class I DHOase subfamily.</text>
</comment>
<dbReference type="GO" id="GO:0044205">
    <property type="term" value="P:'de novo' UMP biosynthetic process"/>
    <property type="evidence" value="ECO:0007669"/>
    <property type="project" value="UniProtKB-UniRule"/>
</dbReference>
<dbReference type="GO" id="GO:0005737">
    <property type="term" value="C:cytoplasm"/>
    <property type="evidence" value="ECO:0007669"/>
    <property type="project" value="TreeGrafter"/>
</dbReference>
<dbReference type="SUPFAM" id="SSF51338">
    <property type="entry name" value="Composite domain of metallo-dependent hydrolases"/>
    <property type="match status" value="1"/>
</dbReference>
<feature type="binding site" evidence="7">
    <location>
        <position position="96"/>
    </location>
    <ligand>
        <name>substrate</name>
    </ligand>
</feature>
<accession>A0A1R1MK39</accession>
<keyword evidence="6 7" id="KW-0665">Pyrimidine biosynthesis</keyword>
<dbReference type="InterPro" id="IPR024403">
    <property type="entry name" value="DHOase_cat"/>
</dbReference>
<evidence type="ECO:0000256" key="6">
    <source>
        <dbReference type="ARBA" id="ARBA00022975"/>
    </source>
</evidence>
<evidence type="ECO:0000256" key="4">
    <source>
        <dbReference type="ARBA" id="ARBA00022801"/>
    </source>
</evidence>
<feature type="binding site" evidence="7">
    <location>
        <position position="181"/>
    </location>
    <ligand>
        <name>Zn(2+)</name>
        <dbReference type="ChEBI" id="CHEBI:29105"/>
        <label>2</label>
    </ligand>
</feature>
<feature type="binding site" evidence="7">
    <location>
        <position position="311"/>
    </location>
    <ligand>
        <name>substrate</name>
    </ligand>
</feature>
<proteinExistence type="inferred from homology"/>
<dbReference type="RefSeq" id="WP_076713317.1">
    <property type="nucleotide sequence ID" value="NZ_MOEN01000025.1"/>
</dbReference>
<dbReference type="PROSITE" id="PS00483">
    <property type="entry name" value="DIHYDROOROTASE_2"/>
    <property type="match status" value="1"/>
</dbReference>
<dbReference type="CDD" id="cd01317">
    <property type="entry name" value="DHOase_IIa"/>
    <property type="match status" value="1"/>
</dbReference>
<comment type="pathway">
    <text evidence="7">Pyrimidine metabolism; UMP biosynthesis via de novo pathway; (S)-dihydroorotate from bicarbonate: step 3/3.</text>
</comment>
<dbReference type="NCBIfam" id="TIGR00857">
    <property type="entry name" value="pyrC_multi"/>
    <property type="match status" value="1"/>
</dbReference>
<gene>
    <name evidence="7" type="primary">pyrC</name>
    <name evidence="10" type="ORF">BLW93_06640</name>
</gene>
<dbReference type="OrthoDB" id="9765462at2"/>
<evidence type="ECO:0000256" key="7">
    <source>
        <dbReference type="HAMAP-Rule" id="MF_00220"/>
    </source>
</evidence>